<dbReference type="AlphaFoldDB" id="A0A1G7NWM4"/>
<dbReference type="RefSeq" id="WP_090288746.1">
    <property type="nucleotide sequence ID" value="NZ_FNCK01000001.1"/>
</dbReference>
<dbReference type="InterPro" id="IPR013324">
    <property type="entry name" value="RNA_pol_sigma_r3/r4-like"/>
</dbReference>
<dbReference type="InterPro" id="IPR007394">
    <property type="entry name" value="UPF0122"/>
</dbReference>
<dbReference type="PANTHER" id="PTHR40083:SF1">
    <property type="entry name" value="UPF0122 PROTEIN YLXM"/>
    <property type="match status" value="1"/>
</dbReference>
<comment type="similarity">
    <text evidence="1 3">Belongs to the UPF0122 family.</text>
</comment>
<dbReference type="PANTHER" id="PTHR40083">
    <property type="entry name" value="UPF0122 PROTEIN CBO2450/CLC_2298"/>
    <property type="match status" value="1"/>
</dbReference>
<accession>A0A1G7NWM4</accession>
<gene>
    <name evidence="4" type="ORF">SAMN05421791_10136</name>
</gene>
<sequence>MSLEKTIYLNQLLSYYGSLLTDRQLSMMQSYYEEDLSLSEIADYYEISRQAVHDNIKRSEKLLVSYEEKLRILAKSNERLKHLKEIRPMVKGQSEILEKIDYLIQLES</sequence>
<dbReference type="Proteomes" id="UP000199708">
    <property type="component" value="Unassembled WGS sequence"/>
</dbReference>
<name>A0A1G7NWM4_9LACT</name>
<dbReference type="STRING" id="120956.SAMN05421791_10136"/>
<comment type="function">
    <text evidence="2 3">Might take part in the signal recognition particle (SRP) pathway. This is inferred from the conservation of its genetic proximity to ftsY/ffh. May be a regulatory protein.</text>
</comment>
<evidence type="ECO:0000256" key="1">
    <source>
        <dbReference type="ARBA" id="ARBA00008720"/>
    </source>
</evidence>
<organism evidence="4 5">
    <name type="scientific">Facklamia miroungae</name>
    <dbReference type="NCBI Taxonomy" id="120956"/>
    <lineage>
        <taxon>Bacteria</taxon>
        <taxon>Bacillati</taxon>
        <taxon>Bacillota</taxon>
        <taxon>Bacilli</taxon>
        <taxon>Lactobacillales</taxon>
        <taxon>Aerococcaceae</taxon>
        <taxon>Facklamia</taxon>
    </lineage>
</organism>
<proteinExistence type="inferred from homology"/>
<dbReference type="Pfam" id="PF04297">
    <property type="entry name" value="UPF0122"/>
    <property type="match status" value="1"/>
</dbReference>
<protein>
    <recommendedName>
        <fullName evidence="3">UPF0122 protein SAMN05421791_10136</fullName>
    </recommendedName>
</protein>
<dbReference type="HAMAP" id="MF_00245">
    <property type="entry name" value="UPF0122"/>
    <property type="match status" value="1"/>
</dbReference>
<dbReference type="EMBL" id="FNCK01000001">
    <property type="protein sequence ID" value="SDF78488.1"/>
    <property type="molecule type" value="Genomic_DNA"/>
</dbReference>
<evidence type="ECO:0000256" key="2">
    <source>
        <dbReference type="ARBA" id="ARBA00024764"/>
    </source>
</evidence>
<evidence type="ECO:0000313" key="5">
    <source>
        <dbReference type="Proteomes" id="UP000199708"/>
    </source>
</evidence>
<dbReference type="InterPro" id="IPR054831">
    <property type="entry name" value="UPF0122_fam_protein"/>
</dbReference>
<evidence type="ECO:0000256" key="3">
    <source>
        <dbReference type="HAMAP-Rule" id="MF_00245"/>
    </source>
</evidence>
<evidence type="ECO:0000313" key="4">
    <source>
        <dbReference type="EMBL" id="SDF78488.1"/>
    </source>
</evidence>
<dbReference type="Gene3D" id="1.10.10.10">
    <property type="entry name" value="Winged helix-like DNA-binding domain superfamily/Winged helix DNA-binding domain"/>
    <property type="match status" value="1"/>
</dbReference>
<reference evidence="4 5" key="1">
    <citation type="submission" date="2016-10" db="EMBL/GenBank/DDBJ databases">
        <authorList>
            <person name="de Groot N.N."/>
        </authorList>
    </citation>
    <scope>NUCLEOTIDE SEQUENCE [LARGE SCALE GENOMIC DNA]</scope>
    <source>
        <strain evidence="4 5">ATCC BAA-466</strain>
    </source>
</reference>
<dbReference type="InterPro" id="IPR036388">
    <property type="entry name" value="WH-like_DNA-bd_sf"/>
</dbReference>
<dbReference type="SUPFAM" id="SSF88659">
    <property type="entry name" value="Sigma3 and sigma4 domains of RNA polymerase sigma factors"/>
    <property type="match status" value="1"/>
</dbReference>
<dbReference type="OrthoDB" id="6392at2"/>
<keyword evidence="5" id="KW-1185">Reference proteome</keyword>
<dbReference type="NCBIfam" id="NF045758">
    <property type="entry name" value="YlxM"/>
    <property type="match status" value="1"/>
</dbReference>